<dbReference type="AlphaFoldDB" id="A0A2P6N5E9"/>
<protein>
    <submittedName>
        <fullName evidence="1">Uncharacterized protein</fullName>
    </submittedName>
</protein>
<proteinExistence type="predicted"/>
<comment type="caution">
    <text evidence="1">The sequence shown here is derived from an EMBL/GenBank/DDBJ whole genome shotgun (WGS) entry which is preliminary data.</text>
</comment>
<reference evidence="1 2" key="1">
    <citation type="journal article" date="2018" name="Genome Biol. Evol.">
        <title>Multiple Roots of Fruiting Body Formation in Amoebozoa.</title>
        <authorList>
            <person name="Hillmann F."/>
            <person name="Forbes G."/>
            <person name="Novohradska S."/>
            <person name="Ferling I."/>
            <person name="Riege K."/>
            <person name="Groth M."/>
            <person name="Westermann M."/>
            <person name="Marz M."/>
            <person name="Spaller T."/>
            <person name="Winckler T."/>
            <person name="Schaap P."/>
            <person name="Glockner G."/>
        </authorList>
    </citation>
    <scope>NUCLEOTIDE SEQUENCE [LARGE SCALE GENOMIC DNA]</scope>
    <source>
        <strain evidence="1 2">Jena</strain>
    </source>
</reference>
<dbReference type="Proteomes" id="UP000241769">
    <property type="component" value="Unassembled WGS sequence"/>
</dbReference>
<accession>A0A2P6N5E9</accession>
<gene>
    <name evidence="1" type="ORF">PROFUN_13059</name>
</gene>
<evidence type="ECO:0000313" key="1">
    <source>
        <dbReference type="EMBL" id="PRP79179.1"/>
    </source>
</evidence>
<name>A0A2P6N5E9_9EUKA</name>
<organism evidence="1 2">
    <name type="scientific">Planoprotostelium fungivorum</name>
    <dbReference type="NCBI Taxonomy" id="1890364"/>
    <lineage>
        <taxon>Eukaryota</taxon>
        <taxon>Amoebozoa</taxon>
        <taxon>Evosea</taxon>
        <taxon>Variosea</taxon>
        <taxon>Cavosteliida</taxon>
        <taxon>Cavosteliaceae</taxon>
        <taxon>Planoprotostelium</taxon>
    </lineage>
</organism>
<dbReference type="InParanoid" id="A0A2P6N5E9"/>
<keyword evidence="2" id="KW-1185">Reference proteome</keyword>
<dbReference type="EMBL" id="MDYQ01000194">
    <property type="protein sequence ID" value="PRP79179.1"/>
    <property type="molecule type" value="Genomic_DNA"/>
</dbReference>
<evidence type="ECO:0000313" key="2">
    <source>
        <dbReference type="Proteomes" id="UP000241769"/>
    </source>
</evidence>
<sequence>MVTGDLLHVTIVSEEGETDIFIAEYTLSSEQTQVVWTHAALECGKKNLERSNGGYAQQDREMTDRVGLSENIYTPKAAVEDESDHASGARNILRNWMSIVFKDSQAEIS</sequence>